<keyword evidence="8 9" id="KW-0539">Nucleus</keyword>
<reference evidence="12" key="1">
    <citation type="submission" date="2022-06" db="EMBL/GenBank/DDBJ databases">
        <authorList>
            <person name="Berger JAMES D."/>
            <person name="Berger JAMES D."/>
        </authorList>
    </citation>
    <scope>NUCLEOTIDE SEQUENCE [LARGE SCALE GENOMIC DNA]</scope>
</reference>
<name>A0AA85JMV0_TRIRE</name>
<sequence length="500" mass="56043">MKTKLGQIPSEVNESPAEFPLIADKFLPCDEKELNETKNSQFYFTNTNINYITDNLISNSQTPSAFTEVIGKTIKDDDDDNNSNNKNNFNVETMLNFLPRIDTVNNSFGVKSNVTSDNMTITGSSSSNNNKNCLLNISSTWTSNCTTLTSPVHSFCSSSSSSPSLSSTCLVSSSSPPLGISGSYSKLILTSKNNTPTSIDNGSSFNSRVSKQVEQGHILNKIEMPILTHFFENHDNKYNGKFISVDKQQSFNDNIKSQVLIDISVKNSNLLKNGKLEQFKSGKAQKSTKRLDNERLLSTDKLHGRLEKTTGKMKRIRTSFKHQQLRIMKSYFEFSHNPDSKDLKQLSQKTGLSKRVLQVWFQNARAKFRRNTNSQVYVENSKSNDSIPVVQYTTSTTTTTTPPPPPLNMNLTNESTCQNITDPKFYTGLGAYNYEEEKADSIYPKPVTSDYDIFLSTSSNHQNNTRLANNFSSHDDNKHDIICLTSDLPNYGDNLSQPVR</sequence>
<accession>A0AA85JMV0</accession>
<evidence type="ECO:0000256" key="8">
    <source>
        <dbReference type="ARBA" id="ARBA00023242"/>
    </source>
</evidence>
<dbReference type="Gene3D" id="1.10.10.60">
    <property type="entry name" value="Homeodomain-like"/>
    <property type="match status" value="1"/>
</dbReference>
<dbReference type="InterPro" id="IPR001356">
    <property type="entry name" value="HD"/>
</dbReference>
<evidence type="ECO:0000256" key="4">
    <source>
        <dbReference type="ARBA" id="ARBA00022833"/>
    </source>
</evidence>
<dbReference type="FunFam" id="1.10.10.60:FF:000027">
    <property type="entry name" value="LIM/homeobox protein Lhx9"/>
    <property type="match status" value="1"/>
</dbReference>
<reference evidence="13" key="2">
    <citation type="submission" date="2023-11" db="UniProtKB">
        <authorList>
            <consortium name="WormBaseParasite"/>
        </authorList>
    </citation>
    <scope>IDENTIFICATION</scope>
</reference>
<dbReference type="SUPFAM" id="SSF46689">
    <property type="entry name" value="Homeodomain-like"/>
    <property type="match status" value="1"/>
</dbReference>
<dbReference type="GO" id="GO:0030182">
    <property type="term" value="P:neuron differentiation"/>
    <property type="evidence" value="ECO:0007669"/>
    <property type="project" value="TreeGrafter"/>
</dbReference>
<evidence type="ECO:0000313" key="13">
    <source>
        <dbReference type="WBParaSite" id="TREG1_35400.1"/>
    </source>
</evidence>
<evidence type="ECO:0000256" key="3">
    <source>
        <dbReference type="ARBA" id="ARBA00022737"/>
    </source>
</evidence>
<keyword evidence="7 9" id="KW-0371">Homeobox</keyword>
<dbReference type="GO" id="GO:0046872">
    <property type="term" value="F:metal ion binding"/>
    <property type="evidence" value="ECO:0007669"/>
    <property type="project" value="UniProtKB-KW"/>
</dbReference>
<dbReference type="InterPro" id="IPR050453">
    <property type="entry name" value="LIM_Homeobox_TF"/>
</dbReference>
<protein>
    <submittedName>
        <fullName evidence="13">Homeobox domain-containing protein</fullName>
    </submittedName>
</protein>
<dbReference type="PANTHER" id="PTHR24208">
    <property type="entry name" value="LIM/HOMEOBOX PROTEIN LHX"/>
    <property type="match status" value="1"/>
</dbReference>
<dbReference type="InterPro" id="IPR009057">
    <property type="entry name" value="Homeodomain-like_sf"/>
</dbReference>
<feature type="domain" description="Homeobox" evidence="11">
    <location>
        <begin position="311"/>
        <end position="371"/>
    </location>
</feature>
<evidence type="ECO:0000256" key="6">
    <source>
        <dbReference type="ARBA" id="ARBA00023125"/>
    </source>
</evidence>
<dbReference type="PANTHER" id="PTHR24208:SF168">
    <property type="entry name" value="PROTEIN APTEROUS"/>
    <property type="match status" value="1"/>
</dbReference>
<proteinExistence type="predicted"/>
<dbReference type="GO" id="GO:0000977">
    <property type="term" value="F:RNA polymerase II transcription regulatory region sequence-specific DNA binding"/>
    <property type="evidence" value="ECO:0007669"/>
    <property type="project" value="TreeGrafter"/>
</dbReference>
<feature type="DNA-binding region" description="Homeobox" evidence="9">
    <location>
        <begin position="313"/>
        <end position="372"/>
    </location>
</feature>
<evidence type="ECO:0000256" key="9">
    <source>
        <dbReference type="PROSITE-ProRule" id="PRU00108"/>
    </source>
</evidence>
<keyword evidence="3" id="KW-0677">Repeat</keyword>
<dbReference type="GO" id="GO:0000981">
    <property type="term" value="F:DNA-binding transcription factor activity, RNA polymerase II-specific"/>
    <property type="evidence" value="ECO:0007669"/>
    <property type="project" value="InterPro"/>
</dbReference>
<dbReference type="CDD" id="cd00086">
    <property type="entry name" value="homeodomain"/>
    <property type="match status" value="1"/>
</dbReference>
<dbReference type="PROSITE" id="PS50071">
    <property type="entry name" value="HOMEOBOX_2"/>
    <property type="match status" value="1"/>
</dbReference>
<dbReference type="GO" id="GO:0005634">
    <property type="term" value="C:nucleus"/>
    <property type="evidence" value="ECO:0007669"/>
    <property type="project" value="UniProtKB-SubCell"/>
</dbReference>
<dbReference type="PROSITE" id="PS00027">
    <property type="entry name" value="HOMEOBOX_1"/>
    <property type="match status" value="1"/>
</dbReference>
<dbReference type="SMART" id="SM00389">
    <property type="entry name" value="HOX"/>
    <property type="match status" value="1"/>
</dbReference>
<evidence type="ECO:0000256" key="2">
    <source>
        <dbReference type="ARBA" id="ARBA00022723"/>
    </source>
</evidence>
<dbReference type="WBParaSite" id="TREG1_35400.1">
    <property type="protein sequence ID" value="TREG1_35400.1"/>
    <property type="gene ID" value="TREG1_35400"/>
</dbReference>
<keyword evidence="6 9" id="KW-0238">DNA-binding</keyword>
<evidence type="ECO:0000259" key="11">
    <source>
        <dbReference type="PROSITE" id="PS50071"/>
    </source>
</evidence>
<organism evidence="12 13">
    <name type="scientific">Trichobilharzia regenti</name>
    <name type="common">Nasal bird schistosome</name>
    <dbReference type="NCBI Taxonomy" id="157069"/>
    <lineage>
        <taxon>Eukaryota</taxon>
        <taxon>Metazoa</taxon>
        <taxon>Spiralia</taxon>
        <taxon>Lophotrochozoa</taxon>
        <taxon>Platyhelminthes</taxon>
        <taxon>Trematoda</taxon>
        <taxon>Digenea</taxon>
        <taxon>Strigeidida</taxon>
        <taxon>Schistosomatoidea</taxon>
        <taxon>Schistosomatidae</taxon>
        <taxon>Trichobilharzia</taxon>
    </lineage>
</organism>
<evidence type="ECO:0000256" key="1">
    <source>
        <dbReference type="ARBA" id="ARBA00004123"/>
    </source>
</evidence>
<comment type="subcellular location">
    <subcellularLocation>
        <location evidence="1 9 10">Nucleus</location>
    </subcellularLocation>
</comment>
<evidence type="ECO:0000313" key="12">
    <source>
        <dbReference type="Proteomes" id="UP000050795"/>
    </source>
</evidence>
<keyword evidence="4" id="KW-0862">Zinc</keyword>
<dbReference type="InterPro" id="IPR017970">
    <property type="entry name" value="Homeobox_CS"/>
</dbReference>
<evidence type="ECO:0000256" key="10">
    <source>
        <dbReference type="RuleBase" id="RU000682"/>
    </source>
</evidence>
<dbReference type="Pfam" id="PF00046">
    <property type="entry name" value="Homeodomain"/>
    <property type="match status" value="1"/>
</dbReference>
<evidence type="ECO:0000256" key="7">
    <source>
        <dbReference type="ARBA" id="ARBA00023155"/>
    </source>
</evidence>
<keyword evidence="5" id="KW-0440">LIM domain</keyword>
<evidence type="ECO:0000256" key="5">
    <source>
        <dbReference type="ARBA" id="ARBA00023038"/>
    </source>
</evidence>
<keyword evidence="2" id="KW-0479">Metal-binding</keyword>
<dbReference type="AlphaFoldDB" id="A0AA85JMV0"/>
<dbReference type="Proteomes" id="UP000050795">
    <property type="component" value="Unassembled WGS sequence"/>
</dbReference>
<keyword evidence="12" id="KW-1185">Reference proteome</keyword>